<evidence type="ECO:0000313" key="6">
    <source>
        <dbReference type="EMBL" id="UUX92902.1"/>
    </source>
</evidence>
<dbReference type="Gene3D" id="1.10.10.10">
    <property type="entry name" value="Winged helix-like DNA-binding domain superfamily/Winged helix DNA-binding domain"/>
    <property type="match status" value="1"/>
</dbReference>
<comment type="function">
    <text evidence="4">Transcription factor that plays a role in the activation of archaeal genes transcribed by RNA polymerase. Facilitates transcription initiation by enhancing TATA-box recognition by TATA-box-binding protein (Tbp), and transcription factor B (Tfb) and RNA polymerase recruitment. Not absolutely required for transcription in vitro, but particularly important in cases where Tbp or Tfb function is not optimal. It dynamically alters the nucleic acid-binding properties of RNA polymerases by stabilizing the initiation complex and destabilizing elongation complexes. Seems to translocate with the RNA polymerase following initiation and acts by binding to the non template strand of the transcription bubble in elongation complexes.</text>
</comment>
<dbReference type="PIRSF" id="PIRSF006373">
    <property type="entry name" value="TF_E_archaea"/>
    <property type="match status" value="1"/>
</dbReference>
<protein>
    <recommendedName>
        <fullName evidence="4">Transcription factor E</fullName>
        <shortName evidence="4">TFE</shortName>
    </recommendedName>
    <alternativeName>
        <fullName evidence="4">TFIIE subunit alpha homolog</fullName>
    </alternativeName>
    <alternativeName>
        <fullName evidence="4">Transcription initiation factor TFIIE</fullName>
    </alternativeName>
</protein>
<evidence type="ECO:0000256" key="1">
    <source>
        <dbReference type="ARBA" id="ARBA00023015"/>
    </source>
</evidence>
<organism evidence="6 7">
    <name type="scientific">Methanoplanus endosymbiosus</name>
    <dbReference type="NCBI Taxonomy" id="33865"/>
    <lineage>
        <taxon>Archaea</taxon>
        <taxon>Methanobacteriati</taxon>
        <taxon>Methanobacteriota</taxon>
        <taxon>Stenosarchaea group</taxon>
        <taxon>Methanomicrobia</taxon>
        <taxon>Methanomicrobiales</taxon>
        <taxon>Methanomicrobiaceae</taxon>
        <taxon>Methanoplanus</taxon>
    </lineage>
</organism>
<dbReference type="InterPro" id="IPR024550">
    <property type="entry name" value="TFIIEa/SarR/Rpc3_HTH_dom"/>
</dbReference>
<keyword evidence="1 4" id="KW-0805">Transcription regulation</keyword>
<dbReference type="InterPro" id="IPR002853">
    <property type="entry name" value="TFIIE_asu"/>
</dbReference>
<sequence>MVTAKELIDRDSTRAYLFRLIGEVGIELLSKFPEGGEFSDEDLAEKTEINLNSVRHTLYTLYGKKLAEYRRIKNSETGWLTYLWKLKPGNIYGTISEEMLEILETLEARAKYEEMNDFYICPVCGVRYTFDEALGCNFSCGNCDEKMDHFDNELIAEALRKRVDLLKENLNIAS</sequence>
<dbReference type="KEGG" id="mend:L6E24_01875"/>
<name>A0A9E7PSH6_9EURY</name>
<dbReference type="InterPro" id="IPR016481">
    <property type="entry name" value="TF_E_archaea"/>
</dbReference>
<dbReference type="InterPro" id="IPR036390">
    <property type="entry name" value="WH_DNA-bd_sf"/>
</dbReference>
<dbReference type="InterPro" id="IPR017919">
    <property type="entry name" value="TFIIE/TFIIEa_HTH"/>
</dbReference>
<dbReference type="GO" id="GO:0006355">
    <property type="term" value="P:regulation of DNA-templated transcription"/>
    <property type="evidence" value="ECO:0007669"/>
    <property type="project" value="InterPro"/>
</dbReference>
<feature type="domain" description="HTH TFE/IIEalpha-type" evidence="5">
    <location>
        <begin position="9"/>
        <end position="92"/>
    </location>
</feature>
<dbReference type="GeneID" id="74306404"/>
<dbReference type="GO" id="GO:0006367">
    <property type="term" value="P:transcription initiation at RNA polymerase II promoter"/>
    <property type="evidence" value="ECO:0007669"/>
    <property type="project" value="InterPro"/>
</dbReference>
<dbReference type="Pfam" id="PF02002">
    <property type="entry name" value="TFIIE_alpha"/>
    <property type="match status" value="1"/>
</dbReference>
<dbReference type="InterPro" id="IPR039997">
    <property type="entry name" value="TFE"/>
</dbReference>
<evidence type="ECO:0000256" key="2">
    <source>
        <dbReference type="ARBA" id="ARBA00023125"/>
    </source>
</evidence>
<gene>
    <name evidence="4" type="primary">tfe</name>
    <name evidence="6" type="ORF">L6E24_01875</name>
</gene>
<evidence type="ECO:0000313" key="7">
    <source>
        <dbReference type="Proteomes" id="UP001060368"/>
    </source>
</evidence>
<dbReference type="AlphaFoldDB" id="A0A9E7PSH6"/>
<dbReference type="SMART" id="SM00531">
    <property type="entry name" value="TFIIE"/>
    <property type="match status" value="1"/>
</dbReference>
<dbReference type="InterPro" id="IPR036388">
    <property type="entry name" value="WH-like_DNA-bd_sf"/>
</dbReference>
<dbReference type="HAMAP" id="MF_01909">
    <property type="entry name" value="TFE_arch"/>
    <property type="match status" value="1"/>
</dbReference>
<dbReference type="EMBL" id="CP096115">
    <property type="protein sequence ID" value="UUX92902.1"/>
    <property type="molecule type" value="Genomic_DNA"/>
</dbReference>
<keyword evidence="7" id="KW-1185">Reference proteome</keyword>
<dbReference type="PROSITE" id="PS51344">
    <property type="entry name" value="HTH_TFE_IIE"/>
    <property type="match status" value="1"/>
</dbReference>
<keyword evidence="2 4" id="KW-0238">DNA-binding</keyword>
<evidence type="ECO:0000259" key="5">
    <source>
        <dbReference type="PROSITE" id="PS51344"/>
    </source>
</evidence>
<dbReference type="SUPFAM" id="SSF46785">
    <property type="entry name" value="Winged helix' DNA-binding domain"/>
    <property type="match status" value="1"/>
</dbReference>
<keyword evidence="3 4" id="KW-0804">Transcription</keyword>
<dbReference type="GO" id="GO:0003677">
    <property type="term" value="F:DNA binding"/>
    <property type="evidence" value="ECO:0007669"/>
    <property type="project" value="UniProtKB-KW"/>
</dbReference>
<dbReference type="Proteomes" id="UP001060368">
    <property type="component" value="Chromosome"/>
</dbReference>
<evidence type="ECO:0000256" key="4">
    <source>
        <dbReference type="HAMAP-Rule" id="MF_01909"/>
    </source>
</evidence>
<proteinExistence type="inferred from homology"/>
<comment type="similarity">
    <text evidence="4">Belongs to the TFE family.</text>
</comment>
<accession>A0A9E7PSH6</accession>
<comment type="domain">
    <text evidence="4">The winged helix domain is involved in binding to DNA in the preinitiation complex.</text>
</comment>
<evidence type="ECO:0000256" key="3">
    <source>
        <dbReference type="ARBA" id="ARBA00023163"/>
    </source>
</evidence>
<dbReference type="PANTHER" id="PTHR13097">
    <property type="entry name" value="TRANSCRIPTION INITIATION FACTOR IIE, ALPHA SUBUNIT"/>
    <property type="match status" value="1"/>
</dbReference>
<dbReference type="RefSeq" id="WP_257743046.1">
    <property type="nucleotide sequence ID" value="NZ_CP096115.1"/>
</dbReference>
<dbReference type="PANTHER" id="PTHR13097:SF7">
    <property type="entry name" value="GENERAL TRANSCRIPTION FACTOR IIE SUBUNIT 1"/>
    <property type="match status" value="1"/>
</dbReference>
<comment type="subunit">
    <text evidence="4">Monomer. Interaction with RNA polymerase subunits RpoF and RpoE is necessary for Tfe stimulatory transcription activity. Able to interact with Tbp and RNA polymerase in the absence of DNA promoter. Interacts both with the preinitiation and elongation complexes.</text>
</comment>
<reference evidence="6" key="1">
    <citation type="submission" date="2022-04" db="EMBL/GenBank/DDBJ databases">
        <title>Complete genome of Methanoplanus endosymbiosus DSM 3599.</title>
        <authorList>
            <person name="Chen S.-C."/>
            <person name="You Y.-T."/>
            <person name="Zhou Y.-Z."/>
            <person name="Lai M.-C."/>
        </authorList>
    </citation>
    <scope>NUCLEOTIDE SEQUENCE</scope>
    <source>
        <strain evidence="6">DSM 3599</strain>
    </source>
</reference>